<sequence length="134" mass="15108">MTNYLKDLPDGFNPGPLDLDKPLDNQIALLKLQADFSGADVQGGFGGQAWAWLPGKENILLFNTYGIGCSRLEYDRDSHSWHFSHREALFYLDPITNEVLKTWKNPMTGKTVEVIPILNDPVNRIYPIEGGRFA</sequence>
<feature type="non-terminal residue" evidence="1">
    <location>
        <position position="134"/>
    </location>
</feature>
<protein>
    <submittedName>
        <fullName evidence="1">Uncharacterized protein</fullName>
    </submittedName>
</protein>
<name>A0A382E4W0_9ZZZZ</name>
<dbReference type="InterPro" id="IPR014990">
    <property type="entry name" value="DUF1838"/>
</dbReference>
<proteinExistence type="predicted"/>
<dbReference type="EMBL" id="UINC01042365">
    <property type="protein sequence ID" value="SVB44897.1"/>
    <property type="molecule type" value="Genomic_DNA"/>
</dbReference>
<organism evidence="1">
    <name type="scientific">marine metagenome</name>
    <dbReference type="NCBI Taxonomy" id="408172"/>
    <lineage>
        <taxon>unclassified sequences</taxon>
        <taxon>metagenomes</taxon>
        <taxon>ecological metagenomes</taxon>
    </lineage>
</organism>
<accession>A0A382E4W0</accession>
<gene>
    <name evidence="1" type="ORF">METZ01_LOCUS197751</name>
</gene>
<reference evidence="1" key="1">
    <citation type="submission" date="2018-05" db="EMBL/GenBank/DDBJ databases">
        <authorList>
            <person name="Lanie J.A."/>
            <person name="Ng W.-L."/>
            <person name="Kazmierczak K.M."/>
            <person name="Andrzejewski T.M."/>
            <person name="Davidsen T.M."/>
            <person name="Wayne K.J."/>
            <person name="Tettelin H."/>
            <person name="Glass J.I."/>
            <person name="Rusch D."/>
            <person name="Podicherti R."/>
            <person name="Tsui H.-C.T."/>
            <person name="Winkler M.E."/>
        </authorList>
    </citation>
    <scope>NUCLEOTIDE SEQUENCE</scope>
</reference>
<evidence type="ECO:0000313" key="1">
    <source>
        <dbReference type="EMBL" id="SVB44897.1"/>
    </source>
</evidence>
<dbReference type="Pfam" id="PF08894">
    <property type="entry name" value="DUF1838"/>
    <property type="match status" value="1"/>
</dbReference>
<dbReference type="AlphaFoldDB" id="A0A382E4W0"/>